<keyword evidence="2" id="KW-1185">Reference proteome</keyword>
<dbReference type="EMBL" id="QQBC01000004">
    <property type="protein sequence ID" value="RDI66842.1"/>
    <property type="molecule type" value="Genomic_DNA"/>
</dbReference>
<accession>A0A370I7Z2</accession>
<dbReference type="AlphaFoldDB" id="A0A370I7Z2"/>
<gene>
    <name evidence="1" type="ORF">DFR76_104595</name>
</gene>
<evidence type="ECO:0000313" key="2">
    <source>
        <dbReference type="Proteomes" id="UP000254869"/>
    </source>
</evidence>
<sequence length="172" mass="16938">MLVSRIVAVALLAGAFVPAFGIGPVSADSMFGSCSGGVINWTADNGGISMSPKATTIAFAGEVSGCTGTPNGISGGSLSGTQNASGDCNTGVTGPVDLTVSWNNGTTSRLSGVWTAHAAIPDTNVVNIVGGEGAGQQIEINTTNNPTPTDAAACWGDGLTSGSHSITAAYFR</sequence>
<proteinExistence type="predicted"/>
<dbReference type="Proteomes" id="UP000254869">
    <property type="component" value="Unassembled WGS sequence"/>
</dbReference>
<reference evidence="1 2" key="1">
    <citation type="submission" date="2018-07" db="EMBL/GenBank/DDBJ databases">
        <title>Genomic Encyclopedia of Type Strains, Phase IV (KMG-IV): sequencing the most valuable type-strain genomes for metagenomic binning, comparative biology and taxonomic classification.</title>
        <authorList>
            <person name="Goeker M."/>
        </authorList>
    </citation>
    <scope>NUCLEOTIDE SEQUENCE [LARGE SCALE GENOMIC DNA]</scope>
    <source>
        <strain evidence="1 2">DSM 44290</strain>
    </source>
</reference>
<comment type="caution">
    <text evidence="1">The sequence shown here is derived from an EMBL/GenBank/DDBJ whole genome shotgun (WGS) entry which is preliminary data.</text>
</comment>
<dbReference type="RefSeq" id="WP_067994588.1">
    <property type="nucleotide sequence ID" value="NZ_QQBC01000004.1"/>
</dbReference>
<evidence type="ECO:0000313" key="1">
    <source>
        <dbReference type="EMBL" id="RDI66842.1"/>
    </source>
</evidence>
<name>A0A370I7Z2_9NOCA</name>
<organism evidence="1 2">
    <name type="scientific">Nocardia pseudobrasiliensis</name>
    <dbReference type="NCBI Taxonomy" id="45979"/>
    <lineage>
        <taxon>Bacteria</taxon>
        <taxon>Bacillati</taxon>
        <taxon>Actinomycetota</taxon>
        <taxon>Actinomycetes</taxon>
        <taxon>Mycobacteriales</taxon>
        <taxon>Nocardiaceae</taxon>
        <taxon>Nocardia</taxon>
    </lineage>
</organism>
<protein>
    <submittedName>
        <fullName evidence="1">Uncharacterized protein</fullName>
    </submittedName>
</protein>
<dbReference type="STRING" id="1210086.GCA_001613105_01791"/>